<evidence type="ECO:0000259" key="2">
    <source>
        <dbReference type="Pfam" id="PF09350"/>
    </source>
</evidence>
<dbReference type="Pfam" id="PF09350">
    <property type="entry name" value="DJC28_CD"/>
    <property type="match status" value="1"/>
</dbReference>
<dbReference type="KEGG" id="pif:PITG_21218"/>
<evidence type="ECO:0000256" key="1">
    <source>
        <dbReference type="SAM" id="MobiDB-lite"/>
    </source>
</evidence>
<feature type="domain" description="DnaJ homologue subfamily C member 28 conserved" evidence="2">
    <location>
        <begin position="134"/>
        <end position="190"/>
    </location>
</feature>
<evidence type="ECO:0000313" key="4">
    <source>
        <dbReference type="Proteomes" id="UP000006643"/>
    </source>
</evidence>
<dbReference type="VEuPathDB" id="FungiDB:PITG_21218"/>
<reference evidence="4" key="1">
    <citation type="journal article" date="2009" name="Nature">
        <title>Genome sequence and analysis of the Irish potato famine pathogen Phytophthora infestans.</title>
        <authorList>
            <consortium name="The Broad Institute Genome Sequencing Platform"/>
            <person name="Haas B.J."/>
            <person name="Kamoun S."/>
            <person name="Zody M.C."/>
            <person name="Jiang R.H."/>
            <person name="Handsaker R.E."/>
            <person name="Cano L.M."/>
            <person name="Grabherr M."/>
            <person name="Kodira C.D."/>
            <person name="Raffaele S."/>
            <person name="Torto-Alalibo T."/>
            <person name="Bozkurt T.O."/>
            <person name="Ah-Fong A.M."/>
            <person name="Alvarado L."/>
            <person name="Anderson V.L."/>
            <person name="Armstrong M.R."/>
            <person name="Avrova A."/>
            <person name="Baxter L."/>
            <person name="Beynon J."/>
            <person name="Boevink P.C."/>
            <person name="Bollmann S.R."/>
            <person name="Bos J.I."/>
            <person name="Bulone V."/>
            <person name="Cai G."/>
            <person name="Cakir C."/>
            <person name="Carrington J.C."/>
            <person name="Chawner M."/>
            <person name="Conti L."/>
            <person name="Costanzo S."/>
            <person name="Ewan R."/>
            <person name="Fahlgren N."/>
            <person name="Fischbach M.A."/>
            <person name="Fugelstad J."/>
            <person name="Gilroy E.M."/>
            <person name="Gnerre S."/>
            <person name="Green P.J."/>
            <person name="Grenville-Briggs L.J."/>
            <person name="Griffith J."/>
            <person name="Grunwald N.J."/>
            <person name="Horn K."/>
            <person name="Horner N.R."/>
            <person name="Hu C.H."/>
            <person name="Huitema E."/>
            <person name="Jeong D.H."/>
            <person name="Jones A.M."/>
            <person name="Jones J.D."/>
            <person name="Jones R.W."/>
            <person name="Karlsson E.K."/>
            <person name="Kunjeti S.G."/>
            <person name="Lamour K."/>
            <person name="Liu Z."/>
            <person name="Ma L."/>
            <person name="Maclean D."/>
            <person name="Chibucos M.C."/>
            <person name="McDonald H."/>
            <person name="McWalters J."/>
            <person name="Meijer H.J."/>
            <person name="Morgan W."/>
            <person name="Morris P.F."/>
            <person name="Munro C.A."/>
            <person name="O'Neill K."/>
            <person name="Ospina-Giraldo M."/>
            <person name="Pinzon A."/>
            <person name="Pritchard L."/>
            <person name="Ramsahoye B."/>
            <person name="Ren Q."/>
            <person name="Restrepo S."/>
            <person name="Roy S."/>
            <person name="Sadanandom A."/>
            <person name="Savidor A."/>
            <person name="Schornack S."/>
            <person name="Schwartz D.C."/>
            <person name="Schumann U.D."/>
            <person name="Schwessinger B."/>
            <person name="Seyer L."/>
            <person name="Sharpe T."/>
            <person name="Silvar C."/>
            <person name="Song J."/>
            <person name="Studholme D.J."/>
            <person name="Sykes S."/>
            <person name="Thines M."/>
            <person name="van de Vondervoort P.J."/>
            <person name="Phuntumart V."/>
            <person name="Wawra S."/>
            <person name="Weide R."/>
            <person name="Win J."/>
            <person name="Young C."/>
            <person name="Zhou S."/>
            <person name="Fry W."/>
            <person name="Meyers B.C."/>
            <person name="van West P."/>
            <person name="Ristaino J."/>
            <person name="Govers F."/>
            <person name="Birch P.R."/>
            <person name="Whisson S.C."/>
            <person name="Judelson H.S."/>
            <person name="Nusbaum C."/>
        </authorList>
    </citation>
    <scope>NUCLEOTIDE SEQUENCE [LARGE SCALE GENOMIC DNA]</scope>
    <source>
        <strain evidence="4">T30-4</strain>
    </source>
</reference>
<dbReference type="GeneID" id="9466801"/>
<dbReference type="HOGENOM" id="CLU_1328620_0_0_1"/>
<keyword evidence="4" id="KW-1185">Reference proteome</keyword>
<feature type="compositionally biased region" description="Basic and acidic residues" evidence="1">
    <location>
        <begin position="102"/>
        <end position="112"/>
    </location>
</feature>
<sequence length="207" mass="23159">MRYLENEKQQLSAWKGSRKFIPCKGLRRQIEVKVQNELADNPLHTQTRSTRVEGNPILTRTALAASHGIINGMTTRATRTAILEEPKEKTEALKNTSPVKTPDGENKADPAPEGKGTGNQQLHSYVNARSYEGWIDEAVEDYSRKGGFKDLPGAGKPLVIDDDDDLYKRTVKNSNYIPSWLEQRKQIAERMKGLIERGETGDALVVV</sequence>
<dbReference type="OrthoDB" id="126665at2759"/>
<name>D0P3E3_PHYIT</name>
<dbReference type="InterPro" id="IPR018961">
    <property type="entry name" value="DnaJ_homolog_subfam-C_membr-28"/>
</dbReference>
<dbReference type="RefSeq" id="XP_002895182.1">
    <property type="nucleotide sequence ID" value="XM_002895136.1"/>
</dbReference>
<dbReference type="InParanoid" id="D0P3E3"/>
<protein>
    <recommendedName>
        <fullName evidence="2">DnaJ homologue subfamily C member 28 conserved domain-containing protein</fullName>
    </recommendedName>
</protein>
<dbReference type="Proteomes" id="UP000006643">
    <property type="component" value="Unassembled WGS sequence"/>
</dbReference>
<proteinExistence type="predicted"/>
<gene>
    <name evidence="3" type="ORF">PITG_21218</name>
</gene>
<feature type="region of interest" description="Disordered" evidence="1">
    <location>
        <begin position="84"/>
        <end position="123"/>
    </location>
</feature>
<dbReference type="EMBL" id="DS028361">
    <property type="protein sequence ID" value="EEY59493.1"/>
    <property type="molecule type" value="Genomic_DNA"/>
</dbReference>
<accession>D0P3E3</accession>
<organism evidence="3 4">
    <name type="scientific">Phytophthora infestans (strain T30-4)</name>
    <name type="common">Potato late blight agent</name>
    <dbReference type="NCBI Taxonomy" id="403677"/>
    <lineage>
        <taxon>Eukaryota</taxon>
        <taxon>Sar</taxon>
        <taxon>Stramenopiles</taxon>
        <taxon>Oomycota</taxon>
        <taxon>Peronosporomycetes</taxon>
        <taxon>Peronosporales</taxon>
        <taxon>Peronosporaceae</taxon>
        <taxon>Phytophthora</taxon>
    </lineage>
</organism>
<evidence type="ECO:0000313" key="3">
    <source>
        <dbReference type="EMBL" id="EEY59493.1"/>
    </source>
</evidence>
<dbReference type="AlphaFoldDB" id="D0P3E3"/>